<sequence length="119" mass="13721">MSEFRNRGVEVVVDTTRIAELDFADNYVSEAEQERIARNLKHVLRSESDLTEGMYRLREVIDGWEAIFTHYRDANHYVVLIVGYGKKGEMESTLRLVARAGFEQFAPAINVILDGKKRK</sequence>
<organism evidence="1 2">
    <name type="scientific">Paracoccus spongiarum</name>
    <dbReference type="NCBI Taxonomy" id="3064387"/>
    <lineage>
        <taxon>Bacteria</taxon>
        <taxon>Pseudomonadati</taxon>
        <taxon>Pseudomonadota</taxon>
        <taxon>Alphaproteobacteria</taxon>
        <taxon>Rhodobacterales</taxon>
        <taxon>Paracoccaceae</taxon>
        <taxon>Paracoccus</taxon>
    </lineage>
</organism>
<dbReference type="EMBL" id="JAVAMQ010000043">
    <property type="protein sequence ID" value="MDP5309218.1"/>
    <property type="molecule type" value="Genomic_DNA"/>
</dbReference>
<protein>
    <submittedName>
        <fullName evidence="1">Uncharacterized protein</fullName>
    </submittedName>
</protein>
<gene>
    <name evidence="1" type="ORF">Q5Y72_19295</name>
</gene>
<comment type="caution">
    <text evidence="1">The sequence shown here is derived from an EMBL/GenBank/DDBJ whole genome shotgun (WGS) entry which is preliminary data.</text>
</comment>
<evidence type="ECO:0000313" key="2">
    <source>
        <dbReference type="Proteomes" id="UP001224997"/>
    </source>
</evidence>
<keyword evidence="2" id="KW-1185">Reference proteome</keyword>
<name>A0ABT9JHA3_9RHOB</name>
<evidence type="ECO:0000313" key="1">
    <source>
        <dbReference type="EMBL" id="MDP5309218.1"/>
    </source>
</evidence>
<reference evidence="1 2" key="1">
    <citation type="submission" date="2023-08" db="EMBL/GenBank/DDBJ databases">
        <authorList>
            <person name="Park J.-S."/>
        </authorList>
    </citation>
    <scope>NUCLEOTIDE SEQUENCE [LARGE SCALE GENOMIC DNA]</scope>
    <source>
        <strain evidence="1 2">2205BS29-5</strain>
    </source>
</reference>
<proteinExistence type="predicted"/>
<dbReference type="Proteomes" id="UP001224997">
    <property type="component" value="Unassembled WGS sequence"/>
</dbReference>
<accession>A0ABT9JHA3</accession>
<dbReference type="RefSeq" id="WP_305965017.1">
    <property type="nucleotide sequence ID" value="NZ_JAVAMQ010000043.1"/>
</dbReference>